<dbReference type="GO" id="GO:0006749">
    <property type="term" value="P:glutathione metabolic process"/>
    <property type="evidence" value="ECO:0007669"/>
    <property type="project" value="TreeGrafter"/>
</dbReference>
<evidence type="ECO:0000313" key="4">
    <source>
        <dbReference type="EMBL" id="MBB4662814.1"/>
    </source>
</evidence>
<comment type="similarity">
    <text evidence="1">Belongs to the GST superfamily. NadH family.</text>
</comment>
<dbReference type="GO" id="GO:0004364">
    <property type="term" value="F:glutathione transferase activity"/>
    <property type="evidence" value="ECO:0007669"/>
    <property type="project" value="TreeGrafter"/>
</dbReference>
<organism evidence="4 5">
    <name type="scientific">Conexibacter arvalis</name>
    <dbReference type="NCBI Taxonomy" id="912552"/>
    <lineage>
        <taxon>Bacteria</taxon>
        <taxon>Bacillati</taxon>
        <taxon>Actinomycetota</taxon>
        <taxon>Thermoleophilia</taxon>
        <taxon>Solirubrobacterales</taxon>
        <taxon>Conexibacteraceae</taxon>
        <taxon>Conexibacter</taxon>
    </lineage>
</organism>
<dbReference type="PIRSF" id="PIRSF006386">
    <property type="entry name" value="HCCAis_GSTk"/>
    <property type="match status" value="1"/>
</dbReference>
<dbReference type="InterPro" id="IPR001853">
    <property type="entry name" value="DSBA-like_thioredoxin_dom"/>
</dbReference>
<dbReference type="SUPFAM" id="SSF52833">
    <property type="entry name" value="Thioredoxin-like"/>
    <property type="match status" value="1"/>
</dbReference>
<dbReference type="PANTHER" id="PTHR42943:SF2">
    <property type="entry name" value="GLUTATHIONE S-TRANSFERASE KAPPA 1"/>
    <property type="match status" value="1"/>
</dbReference>
<reference evidence="4 5" key="1">
    <citation type="submission" date="2020-08" db="EMBL/GenBank/DDBJ databases">
        <title>Genomic Encyclopedia of Archaeal and Bacterial Type Strains, Phase II (KMG-II): from individual species to whole genera.</title>
        <authorList>
            <person name="Goeker M."/>
        </authorList>
    </citation>
    <scope>NUCLEOTIDE SEQUENCE [LARGE SCALE GENOMIC DNA]</scope>
    <source>
        <strain evidence="4 5">DSM 23288</strain>
    </source>
</reference>
<dbReference type="AlphaFoldDB" id="A0A840IFH3"/>
<accession>A0A840IFH3</accession>
<gene>
    <name evidence="4" type="ORF">BDZ31_002400</name>
</gene>
<dbReference type="EMBL" id="JACHNU010000002">
    <property type="protein sequence ID" value="MBB4662814.1"/>
    <property type="molecule type" value="Genomic_DNA"/>
</dbReference>
<name>A0A840IFH3_9ACTN</name>
<protein>
    <recommendedName>
        <fullName evidence="1">2-hydroxychromene-2-carboxylate isomerase</fullName>
        <ecNumber evidence="1">5.99.1.4</ecNumber>
    </recommendedName>
</protein>
<dbReference type="InterPro" id="IPR014440">
    <property type="entry name" value="HCCAis_GSTk"/>
</dbReference>
<feature type="active site" description="Nucleophile" evidence="2">
    <location>
        <position position="12"/>
    </location>
</feature>
<sequence>MSEPVFYYDFTSPYAYFSAHRVEQVLPGRVRWQPILFGALLHEIGKVPWSWRAGPARDAEMERCRARAGDLGLPLRWPRDWPRGTYSIAAPRAALAAAEHGRLREFSLAAFRQGLGLGRDLSDVEVVLDAAEEAGLDRAAIGRRLGEQEIKDRLRAATDDAVRRGITGIPTIAVGERLFWGDDRLEEAAAALAGV</sequence>
<keyword evidence="5" id="KW-1185">Reference proteome</keyword>
<dbReference type="GO" id="GO:0004602">
    <property type="term" value="F:glutathione peroxidase activity"/>
    <property type="evidence" value="ECO:0007669"/>
    <property type="project" value="TreeGrafter"/>
</dbReference>
<dbReference type="InterPro" id="IPR051924">
    <property type="entry name" value="GST_Kappa/NadH"/>
</dbReference>
<comment type="catalytic activity">
    <reaction evidence="1">
        <text>2-hydroxychromene-2-carboxylate = (3E)-4-(2-hydroxyphenyl)-2-oxobut-3-enoate</text>
        <dbReference type="Rhea" id="RHEA:27401"/>
        <dbReference type="ChEBI" id="CHEBI:59350"/>
        <dbReference type="ChEBI" id="CHEBI:59353"/>
        <dbReference type="EC" id="5.99.1.4"/>
    </reaction>
</comment>
<dbReference type="Proteomes" id="UP000585272">
    <property type="component" value="Unassembled WGS sequence"/>
</dbReference>
<evidence type="ECO:0000313" key="5">
    <source>
        <dbReference type="Proteomes" id="UP000585272"/>
    </source>
</evidence>
<dbReference type="InterPro" id="IPR036249">
    <property type="entry name" value="Thioredoxin-like_sf"/>
</dbReference>
<dbReference type="GO" id="GO:0018845">
    <property type="term" value="F:2-hydroxychromene-2-carboxylate isomerase activity"/>
    <property type="evidence" value="ECO:0007669"/>
    <property type="project" value="UniProtKB-UniRule"/>
</dbReference>
<proteinExistence type="inferred from homology"/>
<evidence type="ECO:0000256" key="1">
    <source>
        <dbReference type="PIRNR" id="PIRNR006386"/>
    </source>
</evidence>
<dbReference type="PANTHER" id="PTHR42943">
    <property type="entry name" value="GLUTATHIONE S-TRANSFERASE KAPPA"/>
    <property type="match status" value="1"/>
</dbReference>
<dbReference type="Gene3D" id="3.40.30.10">
    <property type="entry name" value="Glutaredoxin"/>
    <property type="match status" value="1"/>
</dbReference>
<evidence type="ECO:0000259" key="3">
    <source>
        <dbReference type="Pfam" id="PF01323"/>
    </source>
</evidence>
<feature type="domain" description="DSBA-like thioredoxin" evidence="3">
    <location>
        <begin position="6"/>
        <end position="192"/>
    </location>
</feature>
<evidence type="ECO:0000256" key="2">
    <source>
        <dbReference type="PIRSR" id="PIRSR006386-1"/>
    </source>
</evidence>
<keyword evidence="1 4" id="KW-0413">Isomerase</keyword>
<dbReference type="Pfam" id="PF01323">
    <property type="entry name" value="DSBA"/>
    <property type="match status" value="1"/>
</dbReference>
<dbReference type="EC" id="5.99.1.4" evidence="1"/>
<comment type="caution">
    <text evidence="4">The sequence shown here is derived from an EMBL/GenBank/DDBJ whole genome shotgun (WGS) entry which is preliminary data.</text>
</comment>
<dbReference type="RefSeq" id="WP_183342285.1">
    <property type="nucleotide sequence ID" value="NZ_JACHNU010000002.1"/>
</dbReference>